<evidence type="ECO:0000256" key="1">
    <source>
        <dbReference type="ARBA" id="ARBA00009477"/>
    </source>
</evidence>
<comment type="caution">
    <text evidence="4">The sequence shown here is derived from an EMBL/GenBank/DDBJ whole genome shotgun (WGS) entry which is preliminary data.</text>
</comment>
<dbReference type="InterPro" id="IPR006143">
    <property type="entry name" value="RND_pump_MFP"/>
</dbReference>
<dbReference type="Gene3D" id="2.40.50.100">
    <property type="match status" value="1"/>
</dbReference>
<dbReference type="RefSeq" id="WP_253965722.1">
    <property type="nucleotide sequence ID" value="NZ_JALHBS010000115.1"/>
</dbReference>
<evidence type="ECO:0000256" key="2">
    <source>
        <dbReference type="SAM" id="Coils"/>
    </source>
</evidence>
<dbReference type="AlphaFoldDB" id="A0A9X2KGW7"/>
<reference evidence="4" key="1">
    <citation type="submission" date="2022-03" db="EMBL/GenBank/DDBJ databases">
        <title>Aurantimonas Liuensis sp. Nov., isolated from the hadal seawater of the Mariana Trench.</title>
        <authorList>
            <person name="Liu R."/>
        </authorList>
    </citation>
    <scope>NUCLEOTIDE SEQUENCE</scope>
    <source>
        <strain evidence="4">LRZ36</strain>
    </source>
</reference>
<keyword evidence="2" id="KW-0175">Coiled coil</keyword>
<feature type="domain" description="Multidrug resistance protein MdtA-like barrel-sandwich hybrid" evidence="3">
    <location>
        <begin position="40"/>
        <end position="176"/>
    </location>
</feature>
<dbReference type="Gene3D" id="2.40.420.20">
    <property type="match status" value="1"/>
</dbReference>
<dbReference type="Pfam" id="PF25917">
    <property type="entry name" value="BSH_RND"/>
    <property type="match status" value="1"/>
</dbReference>
<protein>
    <submittedName>
        <fullName evidence="4">Efflux RND transporter periplasmic adaptor subunit</fullName>
    </submittedName>
</protein>
<organism evidence="4 5">
    <name type="scientific">Aurantimonas marianensis</name>
    <dbReference type="NCBI Taxonomy" id="2920428"/>
    <lineage>
        <taxon>Bacteria</taxon>
        <taxon>Pseudomonadati</taxon>
        <taxon>Pseudomonadota</taxon>
        <taxon>Alphaproteobacteria</taxon>
        <taxon>Hyphomicrobiales</taxon>
        <taxon>Aurantimonadaceae</taxon>
        <taxon>Aurantimonas</taxon>
    </lineage>
</organism>
<dbReference type="NCBIfam" id="TIGR01730">
    <property type="entry name" value="RND_mfp"/>
    <property type="match status" value="1"/>
</dbReference>
<feature type="coiled-coil region" evidence="2">
    <location>
        <begin position="79"/>
        <end position="137"/>
    </location>
</feature>
<dbReference type="PANTHER" id="PTHR30158">
    <property type="entry name" value="ACRA/E-RELATED COMPONENT OF DRUG EFFLUX TRANSPORTER"/>
    <property type="match status" value="1"/>
</dbReference>
<accession>A0A9X2KGW7</accession>
<dbReference type="Gene3D" id="1.10.287.470">
    <property type="entry name" value="Helix hairpin bin"/>
    <property type="match status" value="1"/>
</dbReference>
<evidence type="ECO:0000313" key="5">
    <source>
        <dbReference type="Proteomes" id="UP001155220"/>
    </source>
</evidence>
<comment type="similarity">
    <text evidence="1">Belongs to the membrane fusion protein (MFP) (TC 8.A.1) family.</text>
</comment>
<dbReference type="GO" id="GO:0022857">
    <property type="term" value="F:transmembrane transporter activity"/>
    <property type="evidence" value="ECO:0007669"/>
    <property type="project" value="InterPro"/>
</dbReference>
<name>A0A9X2KGW7_9HYPH</name>
<dbReference type="PANTHER" id="PTHR30158:SF10">
    <property type="entry name" value="CATION EFFLUX PUMP"/>
    <property type="match status" value="1"/>
</dbReference>
<evidence type="ECO:0000313" key="4">
    <source>
        <dbReference type="EMBL" id="MCP3056921.1"/>
    </source>
</evidence>
<proteinExistence type="inferred from homology"/>
<dbReference type="EMBL" id="JALHBS010000115">
    <property type="protein sequence ID" value="MCP3056921.1"/>
    <property type="molecule type" value="Genomic_DNA"/>
</dbReference>
<dbReference type="GO" id="GO:0005886">
    <property type="term" value="C:plasma membrane"/>
    <property type="evidence" value="ECO:0007669"/>
    <property type="project" value="TreeGrafter"/>
</dbReference>
<dbReference type="GO" id="GO:0030313">
    <property type="term" value="C:cell envelope"/>
    <property type="evidence" value="ECO:0007669"/>
    <property type="project" value="UniProtKB-SubCell"/>
</dbReference>
<dbReference type="SUPFAM" id="SSF111369">
    <property type="entry name" value="HlyD-like secretion proteins"/>
    <property type="match status" value="1"/>
</dbReference>
<evidence type="ECO:0000259" key="3">
    <source>
        <dbReference type="Pfam" id="PF25917"/>
    </source>
</evidence>
<keyword evidence="5" id="KW-1185">Reference proteome</keyword>
<dbReference type="InterPro" id="IPR058625">
    <property type="entry name" value="MdtA-like_BSH"/>
</dbReference>
<sequence length="326" mass="34867">MILAAVMSWSAAGAAEFVVHARTIEETKAVFGQVESRDVVPARARIGGTLRQVSVDEGAQVEKGEEIALVVDDKIALQLDAADAQIRALQSQMANARSDLTRAEQLLKRGIAPQSRVDQARSQVDVLTNQITAAEADRAVIEQSSREGEVLAPASGRILTLPVTQGSVIMAGETVARVAGGGYFLRLSLPERHAASIVEGDTVKVGQRMVSRSANGHPPELREGRLVQVYPEITEGKVQADVEVKGLGDYFVGERTLVWIPVGRRDAIAIPPEAVTTRHGVDYVRLAAEPNPLDVAVILGDRVVVDGSESVEVLSGLREGDRILLP</sequence>
<dbReference type="Proteomes" id="UP001155220">
    <property type="component" value="Unassembled WGS sequence"/>
</dbReference>
<gene>
    <name evidence="4" type="ORF">MJ956_17480</name>
</gene>
<dbReference type="GO" id="GO:0046677">
    <property type="term" value="P:response to antibiotic"/>
    <property type="evidence" value="ECO:0007669"/>
    <property type="project" value="TreeGrafter"/>
</dbReference>